<name>A0A813HQQ2_POLGL</name>
<reference evidence="1" key="1">
    <citation type="submission" date="2021-02" db="EMBL/GenBank/DDBJ databases">
        <authorList>
            <person name="Dougan E. K."/>
            <person name="Rhodes N."/>
            <person name="Thang M."/>
            <person name="Chan C."/>
        </authorList>
    </citation>
    <scope>NUCLEOTIDE SEQUENCE</scope>
</reference>
<accession>A0A813HQQ2</accession>
<dbReference type="Proteomes" id="UP000654075">
    <property type="component" value="Unassembled WGS sequence"/>
</dbReference>
<protein>
    <submittedName>
        <fullName evidence="1">Uncharacterized protein</fullName>
    </submittedName>
</protein>
<evidence type="ECO:0000313" key="2">
    <source>
        <dbReference type="Proteomes" id="UP000654075"/>
    </source>
</evidence>
<comment type="caution">
    <text evidence="1">The sequence shown here is derived from an EMBL/GenBank/DDBJ whole genome shotgun (WGS) entry which is preliminary data.</text>
</comment>
<gene>
    <name evidence="1" type="ORF">PGLA1383_LOCUS54757</name>
</gene>
<keyword evidence="2" id="KW-1185">Reference proteome</keyword>
<dbReference type="EMBL" id="CAJNNV010032358">
    <property type="protein sequence ID" value="CAE8639744.1"/>
    <property type="molecule type" value="Genomic_DNA"/>
</dbReference>
<dbReference type="AlphaFoldDB" id="A0A813HQQ2"/>
<evidence type="ECO:0000313" key="1">
    <source>
        <dbReference type="EMBL" id="CAE8639744.1"/>
    </source>
</evidence>
<proteinExistence type="predicted"/>
<sequence length="99" mass="11295">MEWMLWDSIPWTVATLGKLEEARGSMRDMSRKKKDGVFYTAGQFNIDLSILVPVNSTLHYKIIVQDIVTLATAQASGSIPICSRIMFWRWGLPFGDERT</sequence>
<organism evidence="1 2">
    <name type="scientific">Polarella glacialis</name>
    <name type="common">Dinoflagellate</name>
    <dbReference type="NCBI Taxonomy" id="89957"/>
    <lineage>
        <taxon>Eukaryota</taxon>
        <taxon>Sar</taxon>
        <taxon>Alveolata</taxon>
        <taxon>Dinophyceae</taxon>
        <taxon>Suessiales</taxon>
        <taxon>Suessiaceae</taxon>
        <taxon>Polarella</taxon>
    </lineage>
</organism>